<name>A0A915CKM9_PARUN</name>
<dbReference type="WBParaSite" id="PgR408_g001_t02">
    <property type="protein sequence ID" value="PgR408_g001_t02"/>
    <property type="gene ID" value="PgR408_g001"/>
</dbReference>
<evidence type="ECO:0000313" key="4">
    <source>
        <dbReference type="WBParaSite" id="PgR408_g001_t02"/>
    </source>
</evidence>
<dbReference type="Proteomes" id="UP000887569">
    <property type="component" value="Unplaced"/>
</dbReference>
<dbReference type="AlphaFoldDB" id="A0A915CKM9"/>
<sequence length="83" mass="9989">MSYLSILCYIILFQLAHHMMSHHEIAFGHITLYYLHTPYSILQCESYYAIIRHKYYLFILYHITSQSYHCNAIVPDHITCYVI</sequence>
<keyword evidence="2" id="KW-1185">Reference proteome</keyword>
<evidence type="ECO:0000313" key="2">
    <source>
        <dbReference type="Proteomes" id="UP000887569"/>
    </source>
</evidence>
<proteinExistence type="predicted"/>
<protein>
    <submittedName>
        <fullName evidence="3 4">Secreted protein</fullName>
    </submittedName>
</protein>
<evidence type="ECO:0000313" key="3">
    <source>
        <dbReference type="WBParaSite" id="PgR408_g001_t01"/>
    </source>
</evidence>
<dbReference type="WBParaSite" id="PgR408_g001_t01">
    <property type="protein sequence ID" value="PgR408_g001_t01"/>
    <property type="gene ID" value="PgR408_g001"/>
</dbReference>
<organism evidence="2 4">
    <name type="scientific">Parascaris univalens</name>
    <name type="common">Nematode worm</name>
    <dbReference type="NCBI Taxonomy" id="6257"/>
    <lineage>
        <taxon>Eukaryota</taxon>
        <taxon>Metazoa</taxon>
        <taxon>Ecdysozoa</taxon>
        <taxon>Nematoda</taxon>
        <taxon>Chromadorea</taxon>
        <taxon>Rhabditida</taxon>
        <taxon>Spirurina</taxon>
        <taxon>Ascaridomorpha</taxon>
        <taxon>Ascaridoidea</taxon>
        <taxon>Ascarididae</taxon>
        <taxon>Parascaris</taxon>
    </lineage>
</organism>
<evidence type="ECO:0000256" key="1">
    <source>
        <dbReference type="SAM" id="SignalP"/>
    </source>
</evidence>
<accession>A0A915CKM9</accession>
<feature type="signal peptide" evidence="1">
    <location>
        <begin position="1"/>
        <end position="21"/>
    </location>
</feature>
<keyword evidence="1" id="KW-0732">Signal</keyword>
<feature type="chain" id="PRO_5041189949" evidence="1">
    <location>
        <begin position="22"/>
        <end position="83"/>
    </location>
</feature>
<reference evidence="3 4" key="1">
    <citation type="submission" date="2022-11" db="UniProtKB">
        <authorList>
            <consortium name="WormBaseParasite"/>
        </authorList>
    </citation>
    <scope>IDENTIFICATION</scope>
</reference>